<keyword evidence="2" id="KW-1185">Reference proteome</keyword>
<dbReference type="GeneID" id="104592646"/>
<dbReference type="OMA" id="LEYQFVI"/>
<reference evidence="3" key="1">
    <citation type="submission" date="2025-08" db="UniProtKB">
        <authorList>
            <consortium name="RefSeq"/>
        </authorList>
    </citation>
    <scope>IDENTIFICATION</scope>
</reference>
<name>A0A1U7ZA58_NELNU</name>
<dbReference type="PANTHER" id="PTHR33985">
    <property type="entry name" value="OS02G0491300 PROTEIN-RELATED"/>
    <property type="match status" value="1"/>
</dbReference>
<dbReference type="OrthoDB" id="1893649at2759"/>
<dbReference type="Gene3D" id="2.30.180.10">
    <property type="entry name" value="FAS1 domain"/>
    <property type="match status" value="1"/>
</dbReference>
<organism evidence="2 3">
    <name type="scientific">Nelumbo nucifera</name>
    <name type="common">Sacred lotus</name>
    <dbReference type="NCBI Taxonomy" id="4432"/>
    <lineage>
        <taxon>Eukaryota</taxon>
        <taxon>Viridiplantae</taxon>
        <taxon>Streptophyta</taxon>
        <taxon>Embryophyta</taxon>
        <taxon>Tracheophyta</taxon>
        <taxon>Spermatophyta</taxon>
        <taxon>Magnoliopsida</taxon>
        <taxon>Proteales</taxon>
        <taxon>Nelumbonaceae</taxon>
        <taxon>Nelumbo</taxon>
    </lineage>
</organism>
<comment type="similarity">
    <text evidence="1">Belongs to the fasciclin-like AGP family.</text>
</comment>
<protein>
    <submittedName>
        <fullName evidence="3">Fasciclin-like arabinogalactan protein 20</fullName>
    </submittedName>
</protein>
<dbReference type="RefSeq" id="XP_010250382.1">
    <property type="nucleotide sequence ID" value="XM_010252080.1"/>
</dbReference>
<evidence type="ECO:0000313" key="3">
    <source>
        <dbReference type="RefSeq" id="XP_010250382.1"/>
    </source>
</evidence>
<dbReference type="PANTHER" id="PTHR33985:SF29">
    <property type="entry name" value="FAS1 DOMAIN-CONTAINING PROTEIN"/>
    <property type="match status" value="1"/>
</dbReference>
<dbReference type="InterPro" id="IPR000782">
    <property type="entry name" value="FAS1_domain"/>
</dbReference>
<dbReference type="Proteomes" id="UP000189703">
    <property type="component" value="Unplaced"/>
</dbReference>
<evidence type="ECO:0000313" key="2">
    <source>
        <dbReference type="Proteomes" id="UP000189703"/>
    </source>
</evidence>
<dbReference type="eggNOG" id="ENOG502SBEG">
    <property type="taxonomic scope" value="Eukaryota"/>
</dbReference>
<dbReference type="PROSITE" id="PS50213">
    <property type="entry name" value="FAS1"/>
    <property type="match status" value="1"/>
</dbReference>
<gene>
    <name evidence="3" type="primary">LOC104592646</name>
</gene>
<evidence type="ECO:0000256" key="1">
    <source>
        <dbReference type="ARBA" id="ARBA00007843"/>
    </source>
</evidence>
<dbReference type="Pfam" id="PF02469">
    <property type="entry name" value="Fasciclin"/>
    <property type="match status" value="1"/>
</dbReference>
<dbReference type="SUPFAM" id="SSF82153">
    <property type="entry name" value="FAS1 domain"/>
    <property type="match status" value="1"/>
</dbReference>
<proteinExistence type="inferred from homology"/>
<dbReference type="AlphaFoldDB" id="A0A1U7ZA58"/>
<dbReference type="InterPro" id="IPR036378">
    <property type="entry name" value="FAS1_dom_sf"/>
</dbReference>
<accession>A0A1U7ZA58</accession>
<dbReference type="KEGG" id="nnu:104592646"/>
<dbReference type="SMART" id="SM00554">
    <property type="entry name" value="FAS1"/>
    <property type="match status" value="1"/>
</dbReference>
<dbReference type="InterPro" id="IPR052806">
    <property type="entry name" value="Fasciclin-like_AGP"/>
</dbReference>
<sequence>MASSPHLLSILFLLFLSSFCVSPILGTSVTAAAHRVEGGIIPIEKIKNALSNANFFTMSLTLDMALNTTIPSEFFNSNDKTITIFCPLDRAFMSPGFKYAGPPLTLLRYHVALGKFDREALDSPKLHWSKVETLLTGHALVVTSVNGRASINGVSITHWNLYNDGHVIVHGVEEFFDPAFQTIWFPQYDGGVPININDESVTVGSRNVVDFLLKLIE</sequence>